<feature type="compositionally biased region" description="Polar residues" evidence="10">
    <location>
        <begin position="367"/>
        <end position="376"/>
    </location>
</feature>
<keyword evidence="5 11" id="KW-1133">Transmembrane helix</keyword>
<name>A0AAN6LRY5_9PLEO</name>
<dbReference type="Pfam" id="PF02076">
    <property type="entry name" value="STE3"/>
    <property type="match status" value="1"/>
</dbReference>
<keyword evidence="3" id="KW-0589">Pheromone response</keyword>
<feature type="transmembrane region" description="Helical" evidence="11">
    <location>
        <begin position="81"/>
        <end position="99"/>
    </location>
</feature>
<feature type="compositionally biased region" description="Polar residues" evidence="10">
    <location>
        <begin position="350"/>
        <end position="360"/>
    </location>
</feature>
<keyword evidence="13" id="KW-1185">Reference proteome</keyword>
<keyword evidence="8" id="KW-0675">Receptor</keyword>
<dbReference type="EMBL" id="WVTA01000014">
    <property type="protein sequence ID" value="KAK3202226.1"/>
    <property type="molecule type" value="Genomic_DNA"/>
</dbReference>
<sequence length="482" mass="54492">MTEVQFPIYPQSIALPILAFPSWILCVAPMFWQLSQRNIAAGSLILWMIFLNFFNSINPLIWPHDNMQEWWNGEGLCDVEVRIQVGAVVALAACAAVLARRLSNVMDTRNIRIVPSKRSILIERSIEIGFCWIYPAILMVTYYIVQPFRYFLYGISGCVAAYDSSWPSLAVVWIWGCTTTLVAAFYSGLLVFRLYHYRREFHSLIAARNTTKSRFMRLFTMALITSVILLPYSFFVLYQLAINIVDDYSWSKVHGHQWNSVVKVPSYGAARWDRWGEVATGYVMFLCFGTGSDANNTYKHMLTSIGLGKLFPSLYIMSESRNARSPSNVTFGRRLTSSFSTKAKSLFSKNDSISGPSHNESILAPTAQPTSASVSVTEPILSQQQREKKFYSKLPSFFRRMFSRTDQQSILPLHGGSSIQVDSLPPLDRASSDPTVFTAHAWAADNASIEKNNENPGVYVVHEVHQASQDKTKQQLDNDAWV</sequence>
<dbReference type="PANTHER" id="PTHR28097">
    <property type="entry name" value="PHEROMONE A FACTOR RECEPTOR"/>
    <property type="match status" value="1"/>
</dbReference>
<dbReference type="PANTHER" id="PTHR28097:SF1">
    <property type="entry name" value="PHEROMONE A FACTOR RECEPTOR"/>
    <property type="match status" value="1"/>
</dbReference>
<comment type="caution">
    <text evidence="12">The sequence shown here is derived from an EMBL/GenBank/DDBJ whole genome shotgun (WGS) entry which is preliminary data.</text>
</comment>
<keyword evidence="4 11" id="KW-0812">Transmembrane</keyword>
<dbReference type="CDD" id="cd14966">
    <property type="entry name" value="7tmD_STE3"/>
    <property type="match status" value="1"/>
</dbReference>
<feature type="transmembrane region" description="Helical" evidence="11">
    <location>
        <begin position="39"/>
        <end position="61"/>
    </location>
</feature>
<evidence type="ECO:0000256" key="2">
    <source>
        <dbReference type="ARBA" id="ARBA00011085"/>
    </source>
</evidence>
<gene>
    <name evidence="12" type="ORF">GRF29_161g512164</name>
</gene>
<evidence type="ECO:0000256" key="6">
    <source>
        <dbReference type="ARBA" id="ARBA00023040"/>
    </source>
</evidence>
<evidence type="ECO:0000256" key="5">
    <source>
        <dbReference type="ARBA" id="ARBA00022989"/>
    </source>
</evidence>
<evidence type="ECO:0000313" key="12">
    <source>
        <dbReference type="EMBL" id="KAK3202226.1"/>
    </source>
</evidence>
<feature type="transmembrane region" description="Helical" evidence="11">
    <location>
        <begin position="215"/>
        <end position="238"/>
    </location>
</feature>
<dbReference type="AlphaFoldDB" id="A0AAN6LRY5"/>
<evidence type="ECO:0000256" key="8">
    <source>
        <dbReference type="ARBA" id="ARBA00023170"/>
    </source>
</evidence>
<comment type="similarity">
    <text evidence="2">Belongs to the G-protein coupled receptor 4 family.</text>
</comment>
<dbReference type="GO" id="GO:0005886">
    <property type="term" value="C:plasma membrane"/>
    <property type="evidence" value="ECO:0007669"/>
    <property type="project" value="TreeGrafter"/>
</dbReference>
<comment type="subcellular location">
    <subcellularLocation>
        <location evidence="1">Membrane</location>
        <topology evidence="1">Multi-pass membrane protein</topology>
    </subcellularLocation>
</comment>
<feature type="transmembrane region" description="Helical" evidence="11">
    <location>
        <begin position="12"/>
        <end position="32"/>
    </location>
</feature>
<accession>A0AAN6LRY5</accession>
<evidence type="ECO:0000256" key="7">
    <source>
        <dbReference type="ARBA" id="ARBA00023136"/>
    </source>
</evidence>
<feature type="region of interest" description="Disordered" evidence="10">
    <location>
        <begin position="350"/>
        <end position="376"/>
    </location>
</feature>
<evidence type="ECO:0000256" key="9">
    <source>
        <dbReference type="ARBA" id="ARBA00023224"/>
    </source>
</evidence>
<feature type="transmembrane region" description="Helical" evidence="11">
    <location>
        <begin position="172"/>
        <end position="195"/>
    </location>
</feature>
<proteinExistence type="inferred from homology"/>
<evidence type="ECO:0000313" key="13">
    <source>
        <dbReference type="Proteomes" id="UP001280581"/>
    </source>
</evidence>
<keyword evidence="6" id="KW-0297">G-protein coupled receptor</keyword>
<feature type="transmembrane region" description="Helical" evidence="11">
    <location>
        <begin position="126"/>
        <end position="145"/>
    </location>
</feature>
<dbReference type="PRINTS" id="PR00899">
    <property type="entry name" value="GPCRSTE3"/>
</dbReference>
<evidence type="ECO:0000256" key="4">
    <source>
        <dbReference type="ARBA" id="ARBA00022692"/>
    </source>
</evidence>
<dbReference type="Proteomes" id="UP001280581">
    <property type="component" value="Unassembled WGS sequence"/>
</dbReference>
<dbReference type="InterPro" id="IPR001499">
    <property type="entry name" value="GPCR_STE3"/>
</dbReference>
<evidence type="ECO:0000256" key="1">
    <source>
        <dbReference type="ARBA" id="ARBA00004141"/>
    </source>
</evidence>
<keyword evidence="9" id="KW-0807">Transducer</keyword>
<reference evidence="12 13" key="1">
    <citation type="submission" date="2021-02" db="EMBL/GenBank/DDBJ databases">
        <title>Genome assembly of Pseudopithomyces chartarum.</title>
        <authorList>
            <person name="Jauregui R."/>
            <person name="Singh J."/>
            <person name="Voisey C."/>
        </authorList>
    </citation>
    <scope>NUCLEOTIDE SEQUENCE [LARGE SCALE GENOMIC DNA]</scope>
    <source>
        <strain evidence="12 13">AGR01</strain>
    </source>
</reference>
<dbReference type="GO" id="GO:0004932">
    <property type="term" value="F:mating-type factor pheromone receptor activity"/>
    <property type="evidence" value="ECO:0007669"/>
    <property type="project" value="InterPro"/>
</dbReference>
<keyword evidence="7 11" id="KW-0472">Membrane</keyword>
<evidence type="ECO:0000256" key="10">
    <source>
        <dbReference type="SAM" id="MobiDB-lite"/>
    </source>
</evidence>
<evidence type="ECO:0000256" key="3">
    <source>
        <dbReference type="ARBA" id="ARBA00022507"/>
    </source>
</evidence>
<organism evidence="12 13">
    <name type="scientific">Pseudopithomyces chartarum</name>
    <dbReference type="NCBI Taxonomy" id="1892770"/>
    <lineage>
        <taxon>Eukaryota</taxon>
        <taxon>Fungi</taxon>
        <taxon>Dikarya</taxon>
        <taxon>Ascomycota</taxon>
        <taxon>Pezizomycotina</taxon>
        <taxon>Dothideomycetes</taxon>
        <taxon>Pleosporomycetidae</taxon>
        <taxon>Pleosporales</taxon>
        <taxon>Massarineae</taxon>
        <taxon>Didymosphaeriaceae</taxon>
        <taxon>Pseudopithomyces</taxon>
    </lineage>
</organism>
<dbReference type="GO" id="GO:0000750">
    <property type="term" value="P:pheromone-dependent signal transduction involved in conjugation with cellular fusion"/>
    <property type="evidence" value="ECO:0007669"/>
    <property type="project" value="TreeGrafter"/>
</dbReference>
<protein>
    <submittedName>
        <fullName evidence="12">Uncharacterized protein</fullName>
    </submittedName>
</protein>
<evidence type="ECO:0000256" key="11">
    <source>
        <dbReference type="SAM" id="Phobius"/>
    </source>
</evidence>